<evidence type="ECO:0000313" key="8">
    <source>
        <dbReference type="Proteomes" id="UP000789595"/>
    </source>
</evidence>
<dbReference type="Gene3D" id="3.40.50.10190">
    <property type="entry name" value="BRCT domain"/>
    <property type="match status" value="1"/>
</dbReference>
<dbReference type="GO" id="GO:0030687">
    <property type="term" value="C:preribosome, large subunit precursor"/>
    <property type="evidence" value="ECO:0007669"/>
    <property type="project" value="UniProtKB-UniRule"/>
</dbReference>
<organism evidence="7 8">
    <name type="scientific">Pelagomonas calceolata</name>
    <dbReference type="NCBI Taxonomy" id="35677"/>
    <lineage>
        <taxon>Eukaryota</taxon>
        <taxon>Sar</taxon>
        <taxon>Stramenopiles</taxon>
        <taxon>Ochrophyta</taxon>
        <taxon>Pelagophyceae</taxon>
        <taxon>Pelagomonadales</taxon>
        <taxon>Pelagomonadaceae</taxon>
        <taxon>Pelagomonas</taxon>
    </lineage>
</organism>
<accession>A0A8J2SZ41</accession>
<comment type="function">
    <text evidence="4">Required for maturation of ribosomal RNAs and formation of the large ribosomal subunit.</text>
</comment>
<dbReference type="Pfam" id="PF06732">
    <property type="entry name" value="Pescadillo_N"/>
    <property type="match status" value="1"/>
</dbReference>
<dbReference type="HAMAP" id="MF_03028">
    <property type="entry name" value="Pescadillo"/>
    <property type="match status" value="1"/>
</dbReference>
<dbReference type="GO" id="GO:0000463">
    <property type="term" value="P:maturation of LSU-rRNA from tricistronic rRNA transcript (SSU-rRNA, 5.8S rRNA, LSU-rRNA)"/>
    <property type="evidence" value="ECO:0007669"/>
    <property type="project" value="UniProtKB-UniRule"/>
</dbReference>
<feature type="region of interest" description="Disordered" evidence="5">
    <location>
        <begin position="422"/>
        <end position="512"/>
    </location>
</feature>
<dbReference type="PROSITE" id="PS50172">
    <property type="entry name" value="BRCT"/>
    <property type="match status" value="1"/>
</dbReference>
<name>A0A8J2SZ41_9STRA</name>
<gene>
    <name evidence="7" type="ORF">PECAL_6P01460</name>
</gene>
<keyword evidence="3 4" id="KW-0539">Nucleus</keyword>
<dbReference type="EMBL" id="CAKKNE010000006">
    <property type="protein sequence ID" value="CAH0378559.1"/>
    <property type="molecule type" value="Genomic_DNA"/>
</dbReference>
<evidence type="ECO:0000313" key="7">
    <source>
        <dbReference type="EMBL" id="CAH0378559.1"/>
    </source>
</evidence>
<feature type="compositionally biased region" description="Basic and acidic residues" evidence="5">
    <location>
        <begin position="461"/>
        <end position="470"/>
    </location>
</feature>
<evidence type="ECO:0000256" key="5">
    <source>
        <dbReference type="SAM" id="MobiDB-lite"/>
    </source>
</evidence>
<evidence type="ECO:0000256" key="2">
    <source>
        <dbReference type="ARBA" id="ARBA00022552"/>
    </source>
</evidence>
<dbReference type="InterPro" id="IPR001357">
    <property type="entry name" value="BRCT_dom"/>
</dbReference>
<comment type="subcellular location">
    <subcellularLocation>
        <location evidence="4">Nucleus</location>
        <location evidence="4">Nucleolus</location>
    </subcellularLocation>
    <subcellularLocation>
        <location evidence="4">Nucleus</location>
        <location evidence="4">Nucleoplasm</location>
    </subcellularLocation>
</comment>
<keyword evidence="2 4" id="KW-0698">rRNA processing</keyword>
<sequence>MWARVALKGRAIDGETHEARRELQTLHYIPAAPRLTFPRSQSDKHCESSNCSATMGKKYNKGRGGSGKRGGPKHTAKATVKKGSKARLARFGKIAKQGQSGINSAYMTRGTILRRLQLTLKDFRRLCILKGVYPRDPPKTPTAGKDKVYYHASDIQQLAHEPLLKEFRDFKAAMVKVRKSVGRKDIDRARSRYEEAPQYDVHHLVKERYPTFDAALADLDDALCTIALFATLPAAGRVSPEHTSESKKVLKWWQQYVAHSHSLQKGFISVKGVYFQASIQKHTVTWLVPHSYTQDVPKKVDFRVMLTFLEFYTAYVKFVLYKLYKESGLAFPPATADTTSQFFELVGSDHEGPLSGLSLSLRREASYSWLDFAACSAGARIVDEAECTHIVADRVLKDIDSNKEHVQPQWVIDSLNAGRAKPCAPYQPGGSAPPHLSPFVEADDEEDSDSEDEADAPPSPKPEKEAKDMAKMLMSKKAKRLYGRMQHGRERKQAAVARLRKRRELLAARSRQ</sequence>
<reference evidence="7" key="1">
    <citation type="submission" date="2021-11" db="EMBL/GenBank/DDBJ databases">
        <authorList>
            <consortium name="Genoscope - CEA"/>
            <person name="William W."/>
        </authorList>
    </citation>
    <scope>NUCLEOTIDE SEQUENCE</scope>
</reference>
<evidence type="ECO:0000256" key="4">
    <source>
        <dbReference type="HAMAP-Rule" id="MF_03028"/>
    </source>
</evidence>
<dbReference type="AlphaFoldDB" id="A0A8J2SZ41"/>
<dbReference type="GO" id="GO:0043021">
    <property type="term" value="F:ribonucleoprotein complex binding"/>
    <property type="evidence" value="ECO:0007669"/>
    <property type="project" value="UniProtKB-UniRule"/>
</dbReference>
<dbReference type="InterPro" id="IPR010613">
    <property type="entry name" value="PES"/>
</dbReference>
<feature type="compositionally biased region" description="Acidic residues" evidence="5">
    <location>
        <begin position="441"/>
        <end position="455"/>
    </location>
</feature>
<evidence type="ECO:0000256" key="3">
    <source>
        <dbReference type="ARBA" id="ARBA00023242"/>
    </source>
</evidence>
<dbReference type="InterPro" id="IPR036420">
    <property type="entry name" value="BRCT_dom_sf"/>
</dbReference>
<keyword evidence="1 4" id="KW-0690">Ribosome biogenesis</keyword>
<dbReference type="GO" id="GO:0005654">
    <property type="term" value="C:nucleoplasm"/>
    <property type="evidence" value="ECO:0007669"/>
    <property type="project" value="UniProtKB-SubCell"/>
</dbReference>
<dbReference type="Proteomes" id="UP000789595">
    <property type="component" value="Unassembled WGS sequence"/>
</dbReference>
<dbReference type="PANTHER" id="PTHR12221">
    <property type="entry name" value="PESCADILLO - RELATED"/>
    <property type="match status" value="1"/>
</dbReference>
<evidence type="ECO:0000259" key="6">
    <source>
        <dbReference type="PROSITE" id="PS50172"/>
    </source>
</evidence>
<dbReference type="GO" id="GO:0070545">
    <property type="term" value="C:PeBoW complex"/>
    <property type="evidence" value="ECO:0007669"/>
    <property type="project" value="TreeGrafter"/>
</dbReference>
<comment type="similarity">
    <text evidence="4">Belongs to the pescadillo family.</text>
</comment>
<dbReference type="SUPFAM" id="SSF52113">
    <property type="entry name" value="BRCT domain"/>
    <property type="match status" value="1"/>
</dbReference>
<dbReference type="OrthoDB" id="10264910at2759"/>
<evidence type="ECO:0000256" key="1">
    <source>
        <dbReference type="ARBA" id="ARBA00022517"/>
    </source>
</evidence>
<dbReference type="GO" id="GO:0003723">
    <property type="term" value="F:RNA binding"/>
    <property type="evidence" value="ECO:0007669"/>
    <property type="project" value="TreeGrafter"/>
</dbReference>
<feature type="domain" description="BRCT" evidence="6">
    <location>
        <begin position="349"/>
        <end position="428"/>
    </location>
</feature>
<keyword evidence="8" id="KW-1185">Reference proteome</keyword>
<feature type="region of interest" description="Disordered" evidence="5">
    <location>
        <begin position="39"/>
        <end position="77"/>
    </location>
</feature>
<dbReference type="GO" id="GO:0000466">
    <property type="term" value="P:maturation of 5.8S rRNA from tricistronic rRNA transcript (SSU-rRNA, 5.8S rRNA, LSU-rRNA)"/>
    <property type="evidence" value="ECO:0007669"/>
    <property type="project" value="UniProtKB-UniRule"/>
</dbReference>
<proteinExistence type="inferred from homology"/>
<dbReference type="PANTHER" id="PTHR12221:SF6">
    <property type="entry name" value="PESCADILLO HOMOLOG"/>
    <property type="match status" value="1"/>
</dbReference>
<protein>
    <recommendedName>
        <fullName evidence="4">Pescadillo homolog</fullName>
    </recommendedName>
</protein>
<comment type="caution">
    <text evidence="7">The sequence shown here is derived from an EMBL/GenBank/DDBJ whole genome shotgun (WGS) entry which is preliminary data.</text>
</comment>